<gene>
    <name evidence="8" type="primary">vapC</name>
    <name evidence="10" type="ORF">B6N23_16950</name>
</gene>
<sequence length="130" mass="14636">MLVDTDVLIWNLRGNAAAADRLDEMTGFSLSAVSYMELVQGLRNKQELHQLRQAMRYWEAELVHLEEGISARATFLVESYALSHSMQMADALIAATAMELGVPLLTANDRHYRHIDGLEIEIFRPSLPPP</sequence>
<keyword evidence="8" id="KW-0800">Toxin</keyword>
<dbReference type="InterPro" id="IPR029060">
    <property type="entry name" value="PIN-like_dom_sf"/>
</dbReference>
<dbReference type="SUPFAM" id="SSF88723">
    <property type="entry name" value="PIN domain-like"/>
    <property type="match status" value="1"/>
</dbReference>
<evidence type="ECO:0000256" key="2">
    <source>
        <dbReference type="ARBA" id="ARBA00022649"/>
    </source>
</evidence>
<evidence type="ECO:0000256" key="7">
    <source>
        <dbReference type="ARBA" id="ARBA00038093"/>
    </source>
</evidence>
<comment type="similarity">
    <text evidence="7 8">Belongs to the PINc/VapC protein family.</text>
</comment>
<reference evidence="10 11" key="1">
    <citation type="submission" date="2023-08" db="EMBL/GenBank/DDBJ databases">
        <title>Transcriptome Analysis of Halomonas alkalicola CICC 11012s to Identify the Genes Involved in Alkaline Tolerances.</title>
        <authorList>
            <person name="Zhai L."/>
        </authorList>
    </citation>
    <scope>NUCLEOTIDE SEQUENCE [LARGE SCALE GENOMIC DNA]</scope>
    <source>
        <strain evidence="10 11">CICC 11012s</strain>
    </source>
</reference>
<keyword evidence="4 8" id="KW-0479">Metal-binding</keyword>
<dbReference type="Gene3D" id="3.40.50.1010">
    <property type="entry name" value="5'-nuclease"/>
    <property type="match status" value="1"/>
</dbReference>
<evidence type="ECO:0000256" key="6">
    <source>
        <dbReference type="ARBA" id="ARBA00022842"/>
    </source>
</evidence>
<evidence type="ECO:0000256" key="5">
    <source>
        <dbReference type="ARBA" id="ARBA00022801"/>
    </source>
</evidence>
<dbReference type="Pfam" id="PF01850">
    <property type="entry name" value="PIN"/>
    <property type="match status" value="1"/>
</dbReference>
<keyword evidence="5 8" id="KW-0378">Hydrolase</keyword>
<feature type="domain" description="PIN" evidence="9">
    <location>
        <begin position="1"/>
        <end position="116"/>
    </location>
</feature>
<proteinExistence type="inferred from homology"/>
<dbReference type="RefSeq" id="WP_305500966.1">
    <property type="nucleotide sequence ID" value="NZ_CP131913.1"/>
</dbReference>
<organism evidence="10 11">
    <name type="scientific">Halomonas alkalicola</name>
    <dbReference type="NCBI Taxonomy" id="1930622"/>
    <lineage>
        <taxon>Bacteria</taxon>
        <taxon>Pseudomonadati</taxon>
        <taxon>Pseudomonadota</taxon>
        <taxon>Gammaproteobacteria</taxon>
        <taxon>Oceanospirillales</taxon>
        <taxon>Halomonadaceae</taxon>
        <taxon>Halomonas</taxon>
    </lineage>
</organism>
<dbReference type="InterPro" id="IPR022907">
    <property type="entry name" value="VapC_family"/>
</dbReference>
<keyword evidence="2 8" id="KW-1277">Toxin-antitoxin system</keyword>
<dbReference type="InterPro" id="IPR050556">
    <property type="entry name" value="Type_II_TA_system_RNase"/>
</dbReference>
<feature type="binding site" evidence="8">
    <location>
        <position position="4"/>
    </location>
    <ligand>
        <name>Mg(2+)</name>
        <dbReference type="ChEBI" id="CHEBI:18420"/>
    </ligand>
</feature>
<evidence type="ECO:0000256" key="3">
    <source>
        <dbReference type="ARBA" id="ARBA00022722"/>
    </source>
</evidence>
<dbReference type="Proteomes" id="UP001235344">
    <property type="component" value="Chromosome"/>
</dbReference>
<dbReference type="EC" id="3.1.-.-" evidence="8"/>
<dbReference type="CDD" id="cd18741">
    <property type="entry name" value="PIN_VapC4-5_FitB-like"/>
    <property type="match status" value="1"/>
</dbReference>
<comment type="function">
    <text evidence="8">Toxic component of a toxin-antitoxin (TA) system. An RNase.</text>
</comment>
<evidence type="ECO:0000256" key="4">
    <source>
        <dbReference type="ARBA" id="ARBA00022723"/>
    </source>
</evidence>
<dbReference type="InterPro" id="IPR002716">
    <property type="entry name" value="PIN_dom"/>
</dbReference>
<keyword evidence="11" id="KW-1185">Reference proteome</keyword>
<keyword evidence="3 8" id="KW-0540">Nuclease</keyword>
<dbReference type="HAMAP" id="MF_00265">
    <property type="entry name" value="VapC_Nob1"/>
    <property type="match status" value="1"/>
</dbReference>
<dbReference type="PANTHER" id="PTHR33653:SF1">
    <property type="entry name" value="RIBONUCLEASE VAPC2"/>
    <property type="match status" value="1"/>
</dbReference>
<evidence type="ECO:0000256" key="1">
    <source>
        <dbReference type="ARBA" id="ARBA00001946"/>
    </source>
</evidence>
<name>A0ABY9H4G1_9GAMM</name>
<evidence type="ECO:0000256" key="8">
    <source>
        <dbReference type="HAMAP-Rule" id="MF_00265"/>
    </source>
</evidence>
<evidence type="ECO:0000259" key="9">
    <source>
        <dbReference type="Pfam" id="PF01850"/>
    </source>
</evidence>
<keyword evidence="6 8" id="KW-0460">Magnesium</keyword>
<evidence type="ECO:0000313" key="10">
    <source>
        <dbReference type="EMBL" id="WLI73372.1"/>
    </source>
</evidence>
<evidence type="ECO:0000313" key="11">
    <source>
        <dbReference type="Proteomes" id="UP001235344"/>
    </source>
</evidence>
<feature type="binding site" evidence="8">
    <location>
        <position position="90"/>
    </location>
    <ligand>
        <name>Mg(2+)</name>
        <dbReference type="ChEBI" id="CHEBI:18420"/>
    </ligand>
</feature>
<protein>
    <recommendedName>
        <fullName evidence="8">Ribonuclease VapC</fullName>
        <shortName evidence="8">RNase VapC</shortName>
        <ecNumber evidence="8">3.1.-.-</ecNumber>
    </recommendedName>
    <alternativeName>
        <fullName evidence="8">Toxin VapC</fullName>
    </alternativeName>
</protein>
<comment type="cofactor">
    <cofactor evidence="1 8">
        <name>Mg(2+)</name>
        <dbReference type="ChEBI" id="CHEBI:18420"/>
    </cofactor>
</comment>
<dbReference type="PANTHER" id="PTHR33653">
    <property type="entry name" value="RIBONUCLEASE VAPC2"/>
    <property type="match status" value="1"/>
</dbReference>
<accession>A0ABY9H4G1</accession>
<dbReference type="EMBL" id="CP131913">
    <property type="protein sequence ID" value="WLI73372.1"/>
    <property type="molecule type" value="Genomic_DNA"/>
</dbReference>